<reference evidence="2 3" key="1">
    <citation type="submission" date="2018-03" db="EMBL/GenBank/DDBJ databases">
        <title>Draft genome sequence of Rohu Carp (Labeo rohita).</title>
        <authorList>
            <person name="Das P."/>
            <person name="Kushwaha B."/>
            <person name="Joshi C.G."/>
            <person name="Kumar D."/>
            <person name="Nagpure N.S."/>
            <person name="Sahoo L."/>
            <person name="Das S.P."/>
            <person name="Bit A."/>
            <person name="Patnaik S."/>
            <person name="Meher P.K."/>
            <person name="Jayasankar P."/>
            <person name="Koringa P.G."/>
            <person name="Patel N.V."/>
            <person name="Hinsu A.T."/>
            <person name="Kumar R."/>
            <person name="Pandey M."/>
            <person name="Agarwal S."/>
            <person name="Srivastava S."/>
            <person name="Singh M."/>
            <person name="Iquebal M.A."/>
            <person name="Jaiswal S."/>
            <person name="Angadi U.B."/>
            <person name="Kumar N."/>
            <person name="Raza M."/>
            <person name="Shah T.M."/>
            <person name="Rai A."/>
            <person name="Jena J.K."/>
        </authorList>
    </citation>
    <scope>NUCLEOTIDE SEQUENCE [LARGE SCALE GENOMIC DNA]</scope>
    <source>
        <strain evidence="2">DASCIFA01</strain>
        <tissue evidence="2">Testis</tissue>
    </source>
</reference>
<gene>
    <name evidence="2" type="ORF">ROHU_034422</name>
</gene>
<comment type="caution">
    <text evidence="2">The sequence shown here is derived from an EMBL/GenBank/DDBJ whole genome shotgun (WGS) entry which is preliminary data.</text>
</comment>
<evidence type="ECO:0000256" key="1">
    <source>
        <dbReference type="SAM" id="Phobius"/>
    </source>
</evidence>
<protein>
    <submittedName>
        <fullName evidence="2">Uncharacterized protein</fullName>
    </submittedName>
</protein>
<feature type="transmembrane region" description="Helical" evidence="1">
    <location>
        <begin position="23"/>
        <end position="45"/>
    </location>
</feature>
<organism evidence="2 3">
    <name type="scientific">Labeo rohita</name>
    <name type="common">Indian major carp</name>
    <name type="synonym">Cyprinus rohita</name>
    <dbReference type="NCBI Taxonomy" id="84645"/>
    <lineage>
        <taxon>Eukaryota</taxon>
        <taxon>Metazoa</taxon>
        <taxon>Chordata</taxon>
        <taxon>Craniata</taxon>
        <taxon>Vertebrata</taxon>
        <taxon>Euteleostomi</taxon>
        <taxon>Actinopterygii</taxon>
        <taxon>Neopterygii</taxon>
        <taxon>Teleostei</taxon>
        <taxon>Ostariophysi</taxon>
        <taxon>Cypriniformes</taxon>
        <taxon>Cyprinidae</taxon>
        <taxon>Labeoninae</taxon>
        <taxon>Labeonini</taxon>
        <taxon>Labeo</taxon>
    </lineage>
</organism>
<dbReference type="Proteomes" id="UP000290572">
    <property type="component" value="Unassembled WGS sequence"/>
</dbReference>
<name>A0A498L4L8_LABRO</name>
<evidence type="ECO:0000313" key="3">
    <source>
        <dbReference type="Proteomes" id="UP000290572"/>
    </source>
</evidence>
<keyword evidence="1" id="KW-0812">Transmembrane</keyword>
<keyword evidence="3" id="KW-1185">Reference proteome</keyword>
<dbReference type="AlphaFoldDB" id="A0A498L4L8"/>
<keyword evidence="1" id="KW-1133">Transmembrane helix</keyword>
<keyword evidence="1" id="KW-0472">Membrane</keyword>
<dbReference type="EMBL" id="QBIY01013483">
    <property type="protein sequence ID" value="RXN03332.1"/>
    <property type="molecule type" value="Genomic_DNA"/>
</dbReference>
<accession>A0A498L4L8</accession>
<sequence>MRGMMPHILQKVIQSNNQGVQKWLILQMVGLLVLVSSLGGVLLSWGGGLLTLGEVINAYLTLLTKNYTGKGYVLDSYQASNLWNGSGSSMKRFAEAILTGGSLEFETTAANIDMFRKEMGLCLLQKSGAQSVFPRSGSVGSVMYYITKNSHSTTGNVSFMDFLRPFHQPRMPFKGKMDIASMSKDPHYQEGRRMALELKLDRALAEAMVYRVSSRGVVLWGV</sequence>
<evidence type="ECO:0000313" key="2">
    <source>
        <dbReference type="EMBL" id="RXN03332.1"/>
    </source>
</evidence>
<proteinExistence type="predicted"/>